<dbReference type="OrthoDB" id="1470350at2759"/>
<evidence type="ECO:0000256" key="2">
    <source>
        <dbReference type="ARBA" id="ARBA00004370"/>
    </source>
</evidence>
<dbReference type="PANTHER" id="PTHR24305">
    <property type="entry name" value="CYTOCHROME P450"/>
    <property type="match status" value="1"/>
</dbReference>
<dbReference type="PRINTS" id="PR00385">
    <property type="entry name" value="P450"/>
</dbReference>
<evidence type="ECO:0000256" key="8">
    <source>
        <dbReference type="ARBA" id="ARBA00022989"/>
    </source>
</evidence>
<evidence type="ECO:0000313" key="14">
    <source>
        <dbReference type="EMBL" id="KAF5313456.1"/>
    </source>
</evidence>
<evidence type="ECO:0008006" key="16">
    <source>
        <dbReference type="Google" id="ProtNLM"/>
    </source>
</evidence>
<comment type="pathway">
    <text evidence="3">Secondary metabolite biosynthesis; terpenoid biosynthesis.</text>
</comment>
<evidence type="ECO:0000313" key="15">
    <source>
        <dbReference type="Proteomes" id="UP000541558"/>
    </source>
</evidence>
<comment type="similarity">
    <text evidence="4">Belongs to the cytochrome P450 family.</text>
</comment>
<reference evidence="14 15" key="1">
    <citation type="journal article" date="2020" name="ISME J.">
        <title>Uncovering the hidden diversity of litter-decomposition mechanisms in mushroom-forming fungi.</title>
        <authorList>
            <person name="Floudas D."/>
            <person name="Bentzer J."/>
            <person name="Ahren D."/>
            <person name="Johansson T."/>
            <person name="Persson P."/>
            <person name="Tunlid A."/>
        </authorList>
    </citation>
    <scope>NUCLEOTIDE SEQUENCE [LARGE SCALE GENOMIC DNA]</scope>
    <source>
        <strain evidence="14 15">CBS 175.51</strain>
    </source>
</reference>
<dbReference type="InterPro" id="IPR050121">
    <property type="entry name" value="Cytochrome_P450_monoxygenase"/>
</dbReference>
<evidence type="ECO:0000256" key="13">
    <source>
        <dbReference type="PIRSR" id="PIRSR602401-1"/>
    </source>
</evidence>
<keyword evidence="10 13" id="KW-0408">Iron</keyword>
<dbReference type="InterPro" id="IPR036396">
    <property type="entry name" value="Cyt_P450_sf"/>
</dbReference>
<evidence type="ECO:0000256" key="9">
    <source>
        <dbReference type="ARBA" id="ARBA00023002"/>
    </source>
</evidence>
<dbReference type="Pfam" id="PF00067">
    <property type="entry name" value="p450"/>
    <property type="match status" value="1"/>
</dbReference>
<evidence type="ECO:0000256" key="3">
    <source>
        <dbReference type="ARBA" id="ARBA00004721"/>
    </source>
</evidence>
<sequence length="554" mass="62147">MLQSNSLQALATFTLAWVAWRVLRRFFRPDPLAHVPGLNPPSWIAGSLAEIFHPDAWDFHDSMSEKYGGVFKCQGFFGAPVLYVHDPTALRYIATKDQSLFEGTDDMILAQKIVFGPGLLSTIGSVHRKQRKVMNPVFSTTQVRALRPVSYDVAHELSEALSRQIPQGMSTFDMLDWMERVVLETTARGILGSTFDALNETLNPPYLVSLKNFIRVMTFPEFIFPRLLILPYIWNIGPAWLRRWLVGVLPWKNLHVLRDMVDTMHNTSLELLRSRQGGVDGHEATVSANDGGRLDILTVLLKANLAASEEDKMSEPELLGQITTITFGALSTTASALSRLLWVLCENPDVQEKVRQEVSDALNGGRDIEYDALMSLPLLDAVVKETFRVYTPLPLIVKQSTTDTVIPLSKPYPSADGSTFSEIPIAPKTYIVVALNACNRDPAIWSDDAREWKPERWLKPLPDTVTNAKIPGVYSNQMSFYGGPKACIGYKFAELEIKIIMSLLLSKFRFSFGHKQIIWKMNGINQPMVAADDELDDFGLPRLQMPLHVSLVND</sequence>
<dbReference type="PANTHER" id="PTHR24305:SF166">
    <property type="entry name" value="CYTOCHROME P450 12A4, MITOCHONDRIAL-RELATED"/>
    <property type="match status" value="1"/>
</dbReference>
<comment type="cofactor">
    <cofactor evidence="1 13">
        <name>heme</name>
        <dbReference type="ChEBI" id="CHEBI:30413"/>
    </cofactor>
</comment>
<dbReference type="InterPro" id="IPR001128">
    <property type="entry name" value="Cyt_P450"/>
</dbReference>
<dbReference type="GO" id="GO:0020037">
    <property type="term" value="F:heme binding"/>
    <property type="evidence" value="ECO:0007669"/>
    <property type="project" value="InterPro"/>
</dbReference>
<evidence type="ECO:0000256" key="12">
    <source>
        <dbReference type="ARBA" id="ARBA00023136"/>
    </source>
</evidence>
<gene>
    <name evidence="14" type="ORF">D9611_008469</name>
</gene>
<keyword evidence="9" id="KW-0560">Oxidoreductase</keyword>
<dbReference type="SUPFAM" id="SSF48264">
    <property type="entry name" value="Cytochrome P450"/>
    <property type="match status" value="1"/>
</dbReference>
<evidence type="ECO:0000256" key="7">
    <source>
        <dbReference type="ARBA" id="ARBA00022723"/>
    </source>
</evidence>
<accession>A0A8H5AZF5</accession>
<keyword evidence="11" id="KW-0503">Monooxygenase</keyword>
<dbReference type="Gene3D" id="1.10.630.10">
    <property type="entry name" value="Cytochrome P450"/>
    <property type="match status" value="1"/>
</dbReference>
<feature type="binding site" description="axial binding residue" evidence="13">
    <location>
        <position position="487"/>
    </location>
    <ligand>
        <name>heme</name>
        <dbReference type="ChEBI" id="CHEBI:30413"/>
    </ligand>
    <ligandPart>
        <name>Fe</name>
        <dbReference type="ChEBI" id="CHEBI:18248"/>
    </ligandPart>
</feature>
<keyword evidence="5 13" id="KW-0349">Heme</keyword>
<keyword evidence="12" id="KW-0472">Membrane</keyword>
<keyword evidence="15" id="KW-1185">Reference proteome</keyword>
<dbReference type="PRINTS" id="PR00463">
    <property type="entry name" value="EP450I"/>
</dbReference>
<evidence type="ECO:0000256" key="5">
    <source>
        <dbReference type="ARBA" id="ARBA00022617"/>
    </source>
</evidence>
<dbReference type="AlphaFoldDB" id="A0A8H5AZF5"/>
<keyword evidence="6" id="KW-0812">Transmembrane</keyword>
<evidence type="ECO:0000256" key="1">
    <source>
        <dbReference type="ARBA" id="ARBA00001971"/>
    </source>
</evidence>
<dbReference type="EMBL" id="JAACJK010000224">
    <property type="protein sequence ID" value="KAF5313456.1"/>
    <property type="molecule type" value="Genomic_DNA"/>
</dbReference>
<name>A0A8H5AZF5_9AGAR</name>
<dbReference type="GO" id="GO:0005506">
    <property type="term" value="F:iron ion binding"/>
    <property type="evidence" value="ECO:0007669"/>
    <property type="project" value="InterPro"/>
</dbReference>
<evidence type="ECO:0000256" key="6">
    <source>
        <dbReference type="ARBA" id="ARBA00022692"/>
    </source>
</evidence>
<dbReference type="Proteomes" id="UP000541558">
    <property type="component" value="Unassembled WGS sequence"/>
</dbReference>
<keyword evidence="8" id="KW-1133">Transmembrane helix</keyword>
<evidence type="ECO:0000256" key="10">
    <source>
        <dbReference type="ARBA" id="ARBA00023004"/>
    </source>
</evidence>
<organism evidence="14 15">
    <name type="scientific">Ephemerocybe angulata</name>
    <dbReference type="NCBI Taxonomy" id="980116"/>
    <lineage>
        <taxon>Eukaryota</taxon>
        <taxon>Fungi</taxon>
        <taxon>Dikarya</taxon>
        <taxon>Basidiomycota</taxon>
        <taxon>Agaricomycotina</taxon>
        <taxon>Agaricomycetes</taxon>
        <taxon>Agaricomycetidae</taxon>
        <taxon>Agaricales</taxon>
        <taxon>Agaricineae</taxon>
        <taxon>Psathyrellaceae</taxon>
        <taxon>Ephemerocybe</taxon>
    </lineage>
</organism>
<dbReference type="InterPro" id="IPR002401">
    <property type="entry name" value="Cyt_P450_E_grp-I"/>
</dbReference>
<keyword evidence="7 13" id="KW-0479">Metal-binding</keyword>
<evidence type="ECO:0000256" key="11">
    <source>
        <dbReference type="ARBA" id="ARBA00023033"/>
    </source>
</evidence>
<protein>
    <recommendedName>
        <fullName evidence="16">Cytochrome P450</fullName>
    </recommendedName>
</protein>
<evidence type="ECO:0000256" key="4">
    <source>
        <dbReference type="ARBA" id="ARBA00010617"/>
    </source>
</evidence>
<proteinExistence type="inferred from homology"/>
<dbReference type="GO" id="GO:0016020">
    <property type="term" value="C:membrane"/>
    <property type="evidence" value="ECO:0007669"/>
    <property type="project" value="UniProtKB-SubCell"/>
</dbReference>
<dbReference type="GO" id="GO:0004497">
    <property type="term" value="F:monooxygenase activity"/>
    <property type="evidence" value="ECO:0007669"/>
    <property type="project" value="UniProtKB-KW"/>
</dbReference>
<dbReference type="GO" id="GO:0016705">
    <property type="term" value="F:oxidoreductase activity, acting on paired donors, with incorporation or reduction of molecular oxygen"/>
    <property type="evidence" value="ECO:0007669"/>
    <property type="project" value="InterPro"/>
</dbReference>
<comment type="subcellular location">
    <subcellularLocation>
        <location evidence="2">Membrane</location>
    </subcellularLocation>
</comment>
<comment type="caution">
    <text evidence="14">The sequence shown here is derived from an EMBL/GenBank/DDBJ whole genome shotgun (WGS) entry which is preliminary data.</text>
</comment>